<sequence length="219" mass="23946">MQMKQLNHLGALVLALAIGAGNASAGQTDNHDHGHAHEHGSKGAISEGYFEDSQIQPRDLSDWAGEWQSVYGYLQDGTLDGVMAHKAEHGDKSAEEYRAYYEAGYKTDTSRILIDGEQVTFTSGSGSATGQYQADGYEVLTYSKGNRGVRYVFKKLSGDAAAPGFIQFSDHIIAPQKSGHYHLYWGDDRQALLGELDHWPTFYPAALSGEQIASEMMAH</sequence>
<dbReference type="Pfam" id="PF09223">
    <property type="entry name" value="ZinT"/>
    <property type="match status" value="1"/>
</dbReference>
<evidence type="ECO:0000256" key="3">
    <source>
        <dbReference type="SAM" id="MobiDB-lite"/>
    </source>
</evidence>
<evidence type="ECO:0000313" key="6">
    <source>
        <dbReference type="EMBL" id="TWI31315.1"/>
    </source>
</evidence>
<protein>
    <submittedName>
        <fullName evidence="6">Zinc transport system substrate-binding protein</fullName>
    </submittedName>
</protein>
<dbReference type="EMBL" id="VLKU01000010">
    <property type="protein sequence ID" value="TWI31315.1"/>
    <property type="molecule type" value="Genomic_DNA"/>
</dbReference>
<dbReference type="AlphaFoldDB" id="A0A562NGK4"/>
<feature type="signal peptide" evidence="4">
    <location>
        <begin position="1"/>
        <end position="25"/>
    </location>
</feature>
<dbReference type="InterPro" id="IPR015304">
    <property type="entry name" value="ZinT_dom"/>
</dbReference>
<feature type="domain" description="ZinT" evidence="5">
    <location>
        <begin position="44"/>
        <end position="219"/>
    </location>
</feature>
<dbReference type="Gene3D" id="2.40.128.20">
    <property type="match status" value="1"/>
</dbReference>
<dbReference type="InterPro" id="IPR012674">
    <property type="entry name" value="Calycin"/>
</dbReference>
<evidence type="ECO:0000259" key="5">
    <source>
        <dbReference type="Pfam" id="PF09223"/>
    </source>
</evidence>
<dbReference type="GO" id="GO:0008270">
    <property type="term" value="F:zinc ion binding"/>
    <property type="evidence" value="ECO:0007669"/>
    <property type="project" value="InterPro"/>
</dbReference>
<evidence type="ECO:0000256" key="1">
    <source>
        <dbReference type="ARBA" id="ARBA00022729"/>
    </source>
</evidence>
<name>A0A562NGK4_9RHOB</name>
<feature type="region of interest" description="Disordered" evidence="3">
    <location>
        <begin position="24"/>
        <end position="43"/>
    </location>
</feature>
<keyword evidence="7" id="KW-1185">Reference proteome</keyword>
<dbReference type="Proteomes" id="UP000316225">
    <property type="component" value="Unassembled WGS sequence"/>
</dbReference>
<accession>A0A562NGK4</accession>
<evidence type="ECO:0000313" key="7">
    <source>
        <dbReference type="Proteomes" id="UP000316225"/>
    </source>
</evidence>
<feature type="chain" id="PRO_5022142287" evidence="4">
    <location>
        <begin position="26"/>
        <end position="219"/>
    </location>
</feature>
<feature type="compositionally biased region" description="Basic and acidic residues" evidence="3">
    <location>
        <begin position="29"/>
        <end position="41"/>
    </location>
</feature>
<proteinExistence type="predicted"/>
<dbReference type="RefSeq" id="WP_422386283.1">
    <property type="nucleotide sequence ID" value="NZ_VLKU01000010.1"/>
</dbReference>
<gene>
    <name evidence="6" type="ORF">IQ24_03173</name>
</gene>
<keyword evidence="1 4" id="KW-0732">Signal</keyword>
<evidence type="ECO:0000256" key="2">
    <source>
        <dbReference type="ARBA" id="ARBA00022833"/>
    </source>
</evidence>
<reference evidence="6 7" key="1">
    <citation type="journal article" date="2015" name="Stand. Genomic Sci.">
        <title>Genomic Encyclopedia of Bacterial and Archaeal Type Strains, Phase III: the genomes of soil and plant-associated and newly described type strains.</title>
        <authorList>
            <person name="Whitman W.B."/>
            <person name="Woyke T."/>
            <person name="Klenk H.P."/>
            <person name="Zhou Y."/>
            <person name="Lilburn T.G."/>
            <person name="Beck B.J."/>
            <person name="De Vos P."/>
            <person name="Vandamme P."/>
            <person name="Eisen J.A."/>
            <person name="Garrity G."/>
            <person name="Hugenholtz P."/>
            <person name="Kyrpides N.C."/>
        </authorList>
    </citation>
    <scope>NUCLEOTIDE SEQUENCE [LARGE SCALE GENOMIC DNA]</scope>
    <source>
        <strain evidence="6 7">CGMCC 1.5364</strain>
    </source>
</reference>
<evidence type="ECO:0000256" key="4">
    <source>
        <dbReference type="SAM" id="SignalP"/>
    </source>
</evidence>
<organism evidence="6 7">
    <name type="scientific">Paracoccus sulfuroxidans</name>
    <dbReference type="NCBI Taxonomy" id="384678"/>
    <lineage>
        <taxon>Bacteria</taxon>
        <taxon>Pseudomonadati</taxon>
        <taxon>Pseudomonadota</taxon>
        <taxon>Alphaproteobacteria</taxon>
        <taxon>Rhodobacterales</taxon>
        <taxon>Paracoccaceae</taxon>
        <taxon>Paracoccus</taxon>
    </lineage>
</organism>
<keyword evidence="2" id="KW-0862">Zinc</keyword>
<comment type="caution">
    <text evidence="6">The sequence shown here is derived from an EMBL/GenBank/DDBJ whole genome shotgun (WGS) entry which is preliminary data.</text>
</comment>
<dbReference type="SUPFAM" id="SSF50814">
    <property type="entry name" value="Lipocalins"/>
    <property type="match status" value="1"/>
</dbReference>